<dbReference type="PROSITE" id="PS52016">
    <property type="entry name" value="TONB_DEPENDENT_REC_3"/>
    <property type="match status" value="1"/>
</dbReference>
<protein>
    <recommendedName>
        <fullName evidence="16">Iron complex outermembrane recepter protein</fullName>
    </recommendedName>
</protein>
<evidence type="ECO:0000313" key="15">
    <source>
        <dbReference type="Proteomes" id="UP000014568"/>
    </source>
</evidence>
<keyword evidence="3 9" id="KW-0813">Transport</keyword>
<feature type="chain" id="PRO_5004512101" description="Iron complex outermembrane recepter protein" evidence="11">
    <location>
        <begin position="36"/>
        <end position="1068"/>
    </location>
</feature>
<dbReference type="Gene3D" id="2.170.130.10">
    <property type="entry name" value="TonB-dependent receptor, plug domain"/>
    <property type="match status" value="1"/>
</dbReference>
<evidence type="ECO:0000313" key="14">
    <source>
        <dbReference type="EMBL" id="EPF74693.1"/>
    </source>
</evidence>
<dbReference type="eggNOG" id="COG1629">
    <property type="taxonomic scope" value="Bacteria"/>
</dbReference>
<evidence type="ECO:0000256" key="3">
    <source>
        <dbReference type="ARBA" id="ARBA00022448"/>
    </source>
</evidence>
<dbReference type="InterPro" id="IPR037066">
    <property type="entry name" value="Plug_dom_sf"/>
</dbReference>
<dbReference type="InterPro" id="IPR039426">
    <property type="entry name" value="TonB-dep_rcpt-like"/>
</dbReference>
<evidence type="ECO:0000256" key="5">
    <source>
        <dbReference type="ARBA" id="ARBA00022692"/>
    </source>
</evidence>
<sequence length="1068" mass="120630">MGIKQQRIDHNIFRLHPLTFSLMLCLMGIALPSTAYSTETESTHNDNENAADHENGVVQLSTITLYATADDAHQKAKNEMYSKDVSNVYADREEVERYQVSSAGDLFKGLNGVYTGDSRNSGAIDPNIRGIQGEGRVPLTIDGTEQSTSVWMGPSGVANRNYIDPNMVSSILVEKGSSMSSPISGIGGSVQVKTLQVDDIVQAGESFGIELKTDTSTNSIAPNQEGMNYFGQDYRDIPGAYANKFSRGALMAPSLTKTPRIGDGGKDFNFDAAAYRIAIATKQDQFDLLGAYSYRKRGNYYSGKHNSSKYQTDTWQEDARKQTEIEAISGQPSISYLAKYFLPGDEVSNTSSEQESTLLKGTWRISDAQTLNASFMRNELSFGEQVPWMISEAVRGSDGSRLNQYQFPYSQVKQDTWTLNYTLNPDNRWLDLKAGAWLTQNNTSRHQNGDAVYGIGVSWDSVQSDQAWENYTRCHVLHEATNDCSLIPSTPPEKLANDDGRFNVLARALQLTDHKRVGFNLSNTFKLKPNLDFTLSGDYTKEKLDQWDMSEGHPAYEYTWGVGHMGPRSGSRQQWNLNFNFDWRPTSWLSINAGTRYSDYWSFDEKLAKGRLKQDPNWAIQPEITGMLQYYQELLSDDDIKLIRDTAIQQRQEVIDWSKDFMEKHPEVGDILSDYLAVYPTADSIANEAIDALRNEDGYLYSQWSNMSHPNPNDPSIRYVVIPYGGSHKGFAANNPFLNGTINPDEWVENAQGTSKTMPKYIFKNSMSSVIAPDSTVVNKWAEPEKQKNHDWVPYLGITAALSDHARVYVRYNEFVRFPTVFESSLALAGSNKRATGAANAPEHAYNWELGYAHNLKSFSVFDQLDYADIKINYFNNRIENYIDRDYNFNIVQFAEKKMSGIELLTRLDAGKYFGSFGATYRLKQEVCDRDYASYLDPIYNRISECIDGGFPLTFARTSLQPKYSLNFDLGARLFDEKLKLGGRAVYHSEAKNKSESEFGEMGWAFNRAYYWNPILVFDAYMNYQAHPNVRLDFNITNITNQYYIDPMARVSLPAPGRAMTAGVTFKF</sequence>
<keyword evidence="4 9" id="KW-1134">Transmembrane beta strand</keyword>
<keyword evidence="5 9" id="KW-0812">Transmembrane</keyword>
<dbReference type="OrthoDB" id="6046653at2"/>
<evidence type="ECO:0000256" key="9">
    <source>
        <dbReference type="PROSITE-ProRule" id="PRU01360"/>
    </source>
</evidence>
<dbReference type="Gene3D" id="2.40.170.20">
    <property type="entry name" value="TonB-dependent receptor, beta-barrel domain"/>
    <property type="match status" value="2"/>
</dbReference>
<dbReference type="AlphaFoldDB" id="S3N8K9"/>
<evidence type="ECO:0000256" key="6">
    <source>
        <dbReference type="ARBA" id="ARBA00023077"/>
    </source>
</evidence>
<evidence type="ECO:0000256" key="8">
    <source>
        <dbReference type="ARBA" id="ARBA00023237"/>
    </source>
</evidence>
<evidence type="ECO:0000256" key="11">
    <source>
        <dbReference type="SAM" id="SignalP"/>
    </source>
</evidence>
<evidence type="ECO:0008006" key="16">
    <source>
        <dbReference type="Google" id="ProtNLM"/>
    </source>
</evidence>
<dbReference type="PANTHER" id="PTHR30069">
    <property type="entry name" value="TONB-DEPENDENT OUTER MEMBRANE RECEPTOR"/>
    <property type="match status" value="1"/>
</dbReference>
<evidence type="ECO:0000256" key="2">
    <source>
        <dbReference type="ARBA" id="ARBA00009810"/>
    </source>
</evidence>
<dbReference type="STRING" id="632955.GCA_000829675_00812"/>
<evidence type="ECO:0000256" key="7">
    <source>
        <dbReference type="ARBA" id="ARBA00023136"/>
    </source>
</evidence>
<evidence type="ECO:0000256" key="10">
    <source>
        <dbReference type="RuleBase" id="RU003357"/>
    </source>
</evidence>
<dbReference type="Pfam" id="PF00593">
    <property type="entry name" value="TonB_dep_Rec_b-barrel"/>
    <property type="match status" value="1"/>
</dbReference>
<organism evidence="14 15">
    <name type="scientific">Acinetobacter rudis CIP 110305</name>
    <dbReference type="NCBI Taxonomy" id="421052"/>
    <lineage>
        <taxon>Bacteria</taxon>
        <taxon>Pseudomonadati</taxon>
        <taxon>Pseudomonadota</taxon>
        <taxon>Gammaproteobacteria</taxon>
        <taxon>Moraxellales</taxon>
        <taxon>Moraxellaceae</taxon>
        <taxon>Acinetobacter</taxon>
    </lineage>
</organism>
<dbReference type="PANTHER" id="PTHR30069:SF41">
    <property type="entry name" value="HEME_HEMOPEXIN UTILIZATION PROTEIN C"/>
    <property type="match status" value="1"/>
</dbReference>
<dbReference type="eggNOG" id="COG4774">
    <property type="taxonomic scope" value="Bacteria"/>
</dbReference>
<dbReference type="Pfam" id="PF07715">
    <property type="entry name" value="Plug"/>
    <property type="match status" value="1"/>
</dbReference>
<dbReference type="SUPFAM" id="SSF56935">
    <property type="entry name" value="Porins"/>
    <property type="match status" value="1"/>
</dbReference>
<keyword evidence="8 9" id="KW-0998">Cell outer membrane</keyword>
<keyword evidence="11" id="KW-0732">Signal</keyword>
<dbReference type="GO" id="GO:0009279">
    <property type="term" value="C:cell outer membrane"/>
    <property type="evidence" value="ECO:0007669"/>
    <property type="project" value="UniProtKB-SubCell"/>
</dbReference>
<dbReference type="GO" id="GO:0015344">
    <property type="term" value="F:siderophore uptake transmembrane transporter activity"/>
    <property type="evidence" value="ECO:0007669"/>
    <property type="project" value="TreeGrafter"/>
</dbReference>
<dbReference type="GO" id="GO:0044718">
    <property type="term" value="P:siderophore transmembrane transport"/>
    <property type="evidence" value="ECO:0007669"/>
    <property type="project" value="TreeGrafter"/>
</dbReference>
<accession>S3N8K9</accession>
<comment type="subcellular location">
    <subcellularLocation>
        <location evidence="1 9">Cell outer membrane</location>
        <topology evidence="1 9">Multi-pass membrane protein</topology>
    </subcellularLocation>
</comment>
<dbReference type="HOGENOM" id="CLU_008287_19_1_6"/>
<proteinExistence type="inferred from homology"/>
<keyword evidence="7 9" id="KW-0472">Membrane</keyword>
<comment type="caution">
    <text evidence="14">The sequence shown here is derived from an EMBL/GenBank/DDBJ whole genome shotgun (WGS) entry which is preliminary data.</text>
</comment>
<comment type="similarity">
    <text evidence="2 9 10">Belongs to the TonB-dependent receptor family.</text>
</comment>
<evidence type="ECO:0000256" key="1">
    <source>
        <dbReference type="ARBA" id="ARBA00004571"/>
    </source>
</evidence>
<reference evidence="14 15" key="1">
    <citation type="submission" date="2013-06" db="EMBL/GenBank/DDBJ databases">
        <title>The Genome Sequence of Acinetobacter rudis CIP 110305.</title>
        <authorList>
            <consortium name="The Broad Institute Genome Sequencing Platform"/>
            <consortium name="The Broad Institute Genome Sequencing Center for Infectious Disease"/>
            <person name="Cerqueira G."/>
            <person name="Feldgarden M."/>
            <person name="Courvalin P."/>
            <person name="Perichon B."/>
            <person name="Grillot-Courvalin C."/>
            <person name="Clermont D."/>
            <person name="Rocha E."/>
            <person name="Yoon E.-J."/>
            <person name="Nemec A."/>
            <person name="Young S.K."/>
            <person name="Zeng Q."/>
            <person name="Gargeya S."/>
            <person name="Fitzgerald M."/>
            <person name="Abouelleil A."/>
            <person name="Alvarado L."/>
            <person name="Berlin A.M."/>
            <person name="Chapman S.B."/>
            <person name="Dewar J."/>
            <person name="Goldberg J."/>
            <person name="Griggs A."/>
            <person name="Gujja S."/>
            <person name="Hansen M."/>
            <person name="Howarth C."/>
            <person name="Imamovic A."/>
            <person name="Larimer J."/>
            <person name="McCowan C."/>
            <person name="Murphy C."/>
            <person name="Pearson M."/>
            <person name="Priest M."/>
            <person name="Roberts A."/>
            <person name="Saif S."/>
            <person name="Shea T."/>
            <person name="Sykes S."/>
            <person name="Wortman J."/>
            <person name="Nusbaum C."/>
            <person name="Birren B."/>
        </authorList>
    </citation>
    <scope>NUCLEOTIDE SEQUENCE [LARGE SCALE GENOMIC DNA]</scope>
    <source>
        <strain evidence="14 15">CIP 110305</strain>
    </source>
</reference>
<dbReference type="EMBL" id="ATGI01000017">
    <property type="protein sequence ID" value="EPF74693.1"/>
    <property type="molecule type" value="Genomic_DNA"/>
</dbReference>
<evidence type="ECO:0000256" key="4">
    <source>
        <dbReference type="ARBA" id="ARBA00022452"/>
    </source>
</evidence>
<keyword evidence="6 10" id="KW-0798">TonB box</keyword>
<dbReference type="InterPro" id="IPR012910">
    <property type="entry name" value="Plug_dom"/>
</dbReference>
<evidence type="ECO:0000259" key="13">
    <source>
        <dbReference type="Pfam" id="PF07715"/>
    </source>
</evidence>
<dbReference type="RefSeq" id="WP_016655869.1">
    <property type="nucleotide sequence ID" value="NZ_KE340352.1"/>
</dbReference>
<dbReference type="PATRIC" id="fig|421052.3.peg.1420"/>
<dbReference type="Proteomes" id="UP000014568">
    <property type="component" value="Unassembled WGS sequence"/>
</dbReference>
<feature type="domain" description="TonB-dependent receptor plug" evidence="13">
    <location>
        <begin position="90"/>
        <end position="180"/>
    </location>
</feature>
<dbReference type="InterPro" id="IPR000531">
    <property type="entry name" value="Beta-barrel_TonB"/>
</dbReference>
<keyword evidence="15" id="KW-1185">Reference proteome</keyword>
<feature type="domain" description="TonB-dependent receptor-like beta-barrel" evidence="12">
    <location>
        <begin position="780"/>
        <end position="1039"/>
    </location>
</feature>
<feature type="signal peptide" evidence="11">
    <location>
        <begin position="1"/>
        <end position="35"/>
    </location>
</feature>
<name>S3N8K9_9GAMM</name>
<gene>
    <name evidence="14" type="ORF">F945_01461</name>
</gene>
<dbReference type="InterPro" id="IPR036942">
    <property type="entry name" value="Beta-barrel_TonB_sf"/>
</dbReference>
<evidence type="ECO:0000259" key="12">
    <source>
        <dbReference type="Pfam" id="PF00593"/>
    </source>
</evidence>